<evidence type="ECO:0000313" key="1">
    <source>
        <dbReference type="EMBL" id="ATZ16284.1"/>
    </source>
</evidence>
<accession>A0A2K8NR76</accession>
<reference evidence="1 2" key="1">
    <citation type="submission" date="2017-11" db="EMBL/GenBank/DDBJ databases">
        <title>Genome sequence of Entomoplasma freundtii BARC 318 (ATCC 51999).</title>
        <authorList>
            <person name="Lo W.-S."/>
            <person name="Gasparich G.E."/>
            <person name="Kuo C.-H."/>
        </authorList>
    </citation>
    <scope>NUCLEOTIDE SEQUENCE [LARGE SCALE GENOMIC DNA]</scope>
    <source>
        <strain evidence="1 2">BARC 318</strain>
    </source>
</reference>
<dbReference type="KEGG" id="efr:EFREU_v1c02580"/>
<dbReference type="AlphaFoldDB" id="A0A2K8NR76"/>
<dbReference type="RefSeq" id="WP_100609237.1">
    <property type="nucleotide sequence ID" value="NZ_CP024962.1"/>
</dbReference>
<dbReference type="EMBL" id="CP024962">
    <property type="protein sequence ID" value="ATZ16284.1"/>
    <property type="molecule type" value="Genomic_DNA"/>
</dbReference>
<evidence type="ECO:0000313" key="2">
    <source>
        <dbReference type="Proteomes" id="UP000232222"/>
    </source>
</evidence>
<dbReference type="Proteomes" id="UP000232222">
    <property type="component" value="Chromosome"/>
</dbReference>
<gene>
    <name evidence="1" type="ORF">EFREU_v1c02580</name>
</gene>
<protein>
    <submittedName>
        <fullName evidence="1">Uncharacterized protein</fullName>
    </submittedName>
</protein>
<sequence>MVTQEKEITFLEKGIAWVNSSGQLEDGEPTGIAFCPDGLCQFRDKRLYSRNYGAQSDYSWVVGYVTAPHNSPNNVDKSHEHSEHYQAMHSYCDRVKGYN</sequence>
<organism evidence="1 2">
    <name type="scientific">Entomoplasma freundtii</name>
    <dbReference type="NCBI Taxonomy" id="74700"/>
    <lineage>
        <taxon>Bacteria</taxon>
        <taxon>Bacillati</taxon>
        <taxon>Mycoplasmatota</taxon>
        <taxon>Mollicutes</taxon>
        <taxon>Entomoplasmatales</taxon>
        <taxon>Entomoplasmataceae</taxon>
        <taxon>Entomoplasma</taxon>
    </lineage>
</organism>
<keyword evidence="2" id="KW-1185">Reference proteome</keyword>
<name>A0A2K8NR76_9MOLU</name>
<proteinExistence type="predicted"/>